<dbReference type="EMBL" id="CP069798">
    <property type="protein sequence ID" value="QRQ81767.1"/>
    <property type="molecule type" value="Genomic_DNA"/>
</dbReference>
<proteinExistence type="predicted"/>
<dbReference type="KEGG" id="ptes:JQU52_14005"/>
<dbReference type="AlphaFoldDB" id="A0A892ZIV8"/>
<dbReference type="Proteomes" id="UP000653156">
    <property type="component" value="Chromosome"/>
</dbReference>
<sequence>MNEVTHLFKTEAAGTCAEVLDFWLYECSLDEAPDAAQVAAWRAVFQARGGAFARLAAVCQSWLDAEAADV</sequence>
<evidence type="ECO:0000313" key="1">
    <source>
        <dbReference type="EMBL" id="QRQ81767.1"/>
    </source>
</evidence>
<keyword evidence="2" id="KW-1185">Reference proteome</keyword>
<keyword evidence="1" id="KW-0223">Dioxygenase</keyword>
<keyword evidence="1" id="KW-0560">Oxidoreductase</keyword>
<gene>
    <name evidence="1" type="ORF">JQU52_14005</name>
</gene>
<accession>A0A892ZIV8</accession>
<protein>
    <submittedName>
        <fullName evidence="1">Dioxygenase</fullName>
    </submittedName>
</protein>
<reference evidence="1" key="1">
    <citation type="submission" date="2021-02" db="EMBL/GenBank/DDBJ databases">
        <title>Neisseriaceae sp. 26B isolated from the cloaca of a Common Toad-headed Turtle (Mesoclemmys nasuta).</title>
        <authorList>
            <person name="Spergser J."/>
            <person name="Busse H.-J."/>
        </authorList>
    </citation>
    <scope>NUCLEOTIDE SEQUENCE</scope>
    <source>
        <strain evidence="1">26B</strain>
    </source>
</reference>
<organism evidence="1 2">
    <name type="scientific">Paralysiella testudinis</name>
    <dbReference type="NCBI Taxonomy" id="2809020"/>
    <lineage>
        <taxon>Bacteria</taxon>
        <taxon>Pseudomonadati</taxon>
        <taxon>Pseudomonadota</taxon>
        <taxon>Betaproteobacteria</taxon>
        <taxon>Neisseriales</taxon>
        <taxon>Neisseriaceae</taxon>
        <taxon>Paralysiella</taxon>
    </lineage>
</organism>
<dbReference type="GO" id="GO:0051213">
    <property type="term" value="F:dioxygenase activity"/>
    <property type="evidence" value="ECO:0007669"/>
    <property type="project" value="UniProtKB-KW"/>
</dbReference>
<name>A0A892ZIV8_9NEIS</name>
<dbReference type="RefSeq" id="WP_230339068.1">
    <property type="nucleotide sequence ID" value="NZ_CP069798.1"/>
</dbReference>
<evidence type="ECO:0000313" key="2">
    <source>
        <dbReference type="Proteomes" id="UP000653156"/>
    </source>
</evidence>